<dbReference type="InterPro" id="IPR055297">
    <property type="entry name" value="NEBU/NEBL"/>
</dbReference>
<sequence length="457" mass="48829">MSLGSYRLDLEASGISLPLTSSLSSLPFLPPLLHKRGKVVDPSFCSGCSLTIQVLYKENLGTGIPVSITPEMQRVKHNQENLSSVLYKENMGKGTPLPVTPEMERVKHNQENISSVLYREQVGKATPTPVTPEMQRVKRNQENISSVCYRESVRKGTPTAVTPEMERASAPGEPELGAVRRRLPQAHPGQGRARAGHPGDAARARDPAQRVHGECGGTGWGTGSPGPTHGRPRTAAPQVKYHEDFEKHKGCFTPVVTDPITERVKKNTQDVSDITYRGIRRRVVEMEPGRGGQAQEPVTGLRVWRTNPGSVFDYDPAEDNIQSRSLHLLNGRGGCGGRGRPGLAGTLGAGPLRAGRRGRGGAAGVWGPVGAAPCEALRPRGARRDQGGRRDQGARPPAGEGCADAWRPPQGNSLWPRALGEAGAGMGGAPALLPGTSRTLRGRRGVCRNPRAPDPGT</sequence>
<feature type="compositionally biased region" description="Basic and acidic residues" evidence="3">
    <location>
        <begin position="200"/>
        <end position="213"/>
    </location>
</feature>
<feature type="region of interest" description="Disordered" evidence="3">
    <location>
        <begin position="186"/>
        <end position="234"/>
    </location>
</feature>
<dbReference type="Proteomes" id="UP000002254">
    <property type="component" value="Chromosome 19"/>
</dbReference>
<reference evidence="4 5" key="1">
    <citation type="journal article" date="2005" name="Nature">
        <title>Genome sequence, comparative analysis and haplotype structure of the domestic dog.</title>
        <authorList>
            <consortium name="Broad Sequencing Platform"/>
            <person name="Lindblad-Toh K."/>
            <person name="Wade C.M."/>
            <person name="Mikkelsen T.S."/>
            <person name="Karlsson E.K."/>
            <person name="Jaffe D.B."/>
            <person name="Kamal M."/>
            <person name="Clamp M."/>
            <person name="Chang J.L."/>
            <person name="Kulbokas E.J. III"/>
            <person name="Zody M.C."/>
            <person name="Mauceli E."/>
            <person name="Xie X."/>
            <person name="Breen M."/>
            <person name="Wayne R.K."/>
            <person name="Ostrander E.A."/>
            <person name="Ponting C.P."/>
            <person name="Galibert F."/>
            <person name="Smith D.R."/>
            <person name="DeJong P.J."/>
            <person name="Kirkness E."/>
            <person name="Alvarez P."/>
            <person name="Biagi T."/>
            <person name="Brockman W."/>
            <person name="Butler J."/>
            <person name="Chin C.W."/>
            <person name="Cook A."/>
            <person name="Cuff J."/>
            <person name="Daly M.J."/>
            <person name="DeCaprio D."/>
            <person name="Gnerre S."/>
            <person name="Grabherr M."/>
            <person name="Kellis M."/>
            <person name="Kleber M."/>
            <person name="Bardeleben C."/>
            <person name="Goodstadt L."/>
            <person name="Heger A."/>
            <person name="Hitte C."/>
            <person name="Kim L."/>
            <person name="Koepfli K.P."/>
            <person name="Parker H.G."/>
            <person name="Pollinger J.P."/>
            <person name="Searle S.M."/>
            <person name="Sutter N.B."/>
            <person name="Thomas R."/>
            <person name="Webber C."/>
            <person name="Baldwin J."/>
            <person name="Abebe A."/>
            <person name="Abouelleil A."/>
            <person name="Aftuck L."/>
            <person name="Ait-Zahra M."/>
            <person name="Aldredge T."/>
            <person name="Allen N."/>
            <person name="An P."/>
            <person name="Anderson S."/>
            <person name="Antoine C."/>
            <person name="Arachchi H."/>
            <person name="Aslam A."/>
            <person name="Ayotte L."/>
            <person name="Bachantsang P."/>
            <person name="Barry A."/>
            <person name="Bayul T."/>
            <person name="Benamara M."/>
            <person name="Berlin A."/>
            <person name="Bessette D."/>
            <person name="Blitshteyn B."/>
            <person name="Bloom T."/>
            <person name="Blye J."/>
            <person name="Boguslavskiy L."/>
            <person name="Bonnet C."/>
            <person name="Boukhgalter B."/>
            <person name="Brown A."/>
            <person name="Cahill P."/>
            <person name="Calixte N."/>
            <person name="Camarata J."/>
            <person name="Cheshatsang Y."/>
            <person name="Chu J."/>
            <person name="Citroen M."/>
            <person name="Collymore A."/>
            <person name="Cooke P."/>
            <person name="Dawoe T."/>
            <person name="Daza R."/>
            <person name="Decktor K."/>
            <person name="DeGray S."/>
            <person name="Dhargay N."/>
            <person name="Dooley K."/>
            <person name="Dooley K."/>
            <person name="Dorje P."/>
            <person name="Dorjee K."/>
            <person name="Dorris L."/>
            <person name="Duffey N."/>
            <person name="Dupes A."/>
            <person name="Egbiremolen O."/>
            <person name="Elong R."/>
            <person name="Falk J."/>
            <person name="Farina A."/>
            <person name="Faro S."/>
            <person name="Ferguson D."/>
            <person name="Ferreira P."/>
            <person name="Fisher S."/>
            <person name="FitzGerald M."/>
            <person name="Foley K."/>
            <person name="Foley C."/>
            <person name="Franke A."/>
            <person name="Friedrich D."/>
            <person name="Gage D."/>
            <person name="Garber M."/>
            <person name="Gearin G."/>
            <person name="Giannoukos G."/>
            <person name="Goode T."/>
            <person name="Goyette A."/>
            <person name="Graham J."/>
            <person name="Grandbois E."/>
            <person name="Gyaltsen K."/>
            <person name="Hafez N."/>
            <person name="Hagopian D."/>
            <person name="Hagos B."/>
            <person name="Hall J."/>
            <person name="Healy C."/>
            <person name="Hegarty R."/>
            <person name="Honan T."/>
            <person name="Horn A."/>
            <person name="Houde N."/>
            <person name="Hughes L."/>
            <person name="Hunnicutt L."/>
            <person name="Husby M."/>
            <person name="Jester B."/>
            <person name="Jones C."/>
            <person name="Kamat A."/>
            <person name="Kanga B."/>
            <person name="Kells C."/>
            <person name="Khazanovich D."/>
            <person name="Kieu A.C."/>
            <person name="Kisner P."/>
            <person name="Kumar M."/>
            <person name="Lance K."/>
            <person name="Landers T."/>
            <person name="Lara M."/>
            <person name="Lee W."/>
            <person name="Leger J.P."/>
            <person name="Lennon N."/>
            <person name="Leuper L."/>
            <person name="LeVine S."/>
            <person name="Liu J."/>
            <person name="Liu X."/>
            <person name="Lokyitsang Y."/>
            <person name="Lokyitsang T."/>
            <person name="Lui A."/>
            <person name="Macdonald J."/>
            <person name="Major J."/>
            <person name="Marabella R."/>
            <person name="Maru K."/>
            <person name="Matthews C."/>
            <person name="McDonough S."/>
            <person name="Mehta T."/>
            <person name="Meldrim J."/>
            <person name="Melnikov A."/>
            <person name="Meneus L."/>
            <person name="Mihalev A."/>
            <person name="Mihova T."/>
            <person name="Miller K."/>
            <person name="Mittelman R."/>
            <person name="Mlenga V."/>
            <person name="Mulrain L."/>
            <person name="Munson G."/>
            <person name="Navidi A."/>
            <person name="Naylor J."/>
            <person name="Nguyen T."/>
            <person name="Nguyen N."/>
            <person name="Nguyen C."/>
            <person name="Nguyen T."/>
            <person name="Nicol R."/>
            <person name="Norbu N."/>
            <person name="Norbu C."/>
            <person name="Novod N."/>
            <person name="Nyima T."/>
            <person name="Olandt P."/>
            <person name="O'Neill B."/>
            <person name="O'Neill K."/>
            <person name="Osman S."/>
            <person name="Oyono L."/>
            <person name="Patti C."/>
            <person name="Perrin D."/>
            <person name="Phunkhang P."/>
            <person name="Pierre F."/>
            <person name="Priest M."/>
            <person name="Rachupka A."/>
            <person name="Raghuraman S."/>
            <person name="Rameau R."/>
            <person name="Ray V."/>
            <person name="Raymond C."/>
            <person name="Rege F."/>
            <person name="Rise C."/>
            <person name="Rogers J."/>
            <person name="Rogov P."/>
            <person name="Sahalie J."/>
            <person name="Settipalli S."/>
            <person name="Sharpe T."/>
            <person name="Shea T."/>
            <person name="Sheehan M."/>
            <person name="Sherpa N."/>
            <person name="Shi J."/>
            <person name="Shih D."/>
            <person name="Sloan J."/>
            <person name="Smith C."/>
            <person name="Sparrow T."/>
            <person name="Stalker J."/>
            <person name="Stange-Thomann N."/>
            <person name="Stavropoulos S."/>
            <person name="Stone C."/>
            <person name="Stone S."/>
            <person name="Sykes S."/>
            <person name="Tchuinga P."/>
            <person name="Tenzing P."/>
            <person name="Tesfaye S."/>
            <person name="Thoulutsang D."/>
            <person name="Thoulutsang Y."/>
            <person name="Topham K."/>
            <person name="Topping I."/>
            <person name="Tsamla T."/>
            <person name="Vassiliev H."/>
            <person name="Venkataraman V."/>
            <person name="Vo A."/>
            <person name="Wangchuk T."/>
            <person name="Wangdi T."/>
            <person name="Weiand M."/>
            <person name="Wilkinson J."/>
            <person name="Wilson A."/>
            <person name="Yadav S."/>
            <person name="Yang S."/>
            <person name="Yang X."/>
            <person name="Young G."/>
            <person name="Yu Q."/>
            <person name="Zainoun J."/>
            <person name="Zembek L."/>
            <person name="Zimmer A."/>
            <person name="Lander E.S."/>
        </authorList>
    </citation>
    <scope>NUCLEOTIDE SEQUENCE [LARGE SCALE GENOMIC DNA]</scope>
    <source>
        <strain evidence="4">Boxer</strain>
    </source>
</reference>
<protein>
    <recommendedName>
        <fullName evidence="6">Nebulette</fullName>
    </recommendedName>
</protein>
<proteinExistence type="predicted"/>
<dbReference type="GO" id="GO:0051015">
    <property type="term" value="F:actin filament binding"/>
    <property type="evidence" value="ECO:0007669"/>
    <property type="project" value="InterPro"/>
</dbReference>
<evidence type="ECO:0008006" key="6">
    <source>
        <dbReference type="Google" id="ProtNLM"/>
    </source>
</evidence>
<dbReference type="PANTHER" id="PTHR11039">
    <property type="entry name" value="NEBULIN"/>
    <property type="match status" value="1"/>
</dbReference>
<dbReference type="Ensembl" id="ENSCAFT00000095138.1">
    <property type="protein sequence ID" value="ENSCAFP00000073900.1"/>
    <property type="gene ID" value="ENSCAFG00000058866.1"/>
</dbReference>
<dbReference type="SMART" id="SM00227">
    <property type="entry name" value="NEBU"/>
    <property type="match status" value="4"/>
</dbReference>
<dbReference type="Pfam" id="PF00880">
    <property type="entry name" value="Nebulin"/>
    <property type="match status" value="3"/>
</dbReference>
<feature type="region of interest" description="Disordered" evidence="3">
    <location>
        <begin position="377"/>
        <end position="457"/>
    </location>
</feature>
<evidence type="ECO:0000313" key="4">
    <source>
        <dbReference type="Ensembl" id="ENSCAFP00000073900.1"/>
    </source>
</evidence>
<name>A0A8P0TTF4_CANLF</name>
<dbReference type="PANTHER" id="PTHR11039:SF37">
    <property type="entry name" value="NEBULIN"/>
    <property type="match status" value="1"/>
</dbReference>
<evidence type="ECO:0000256" key="1">
    <source>
        <dbReference type="ARBA" id="ARBA00022737"/>
    </source>
</evidence>
<dbReference type="GO" id="GO:0030018">
    <property type="term" value="C:Z disc"/>
    <property type="evidence" value="ECO:0007669"/>
    <property type="project" value="InterPro"/>
</dbReference>
<keyword evidence="2" id="KW-0009">Actin-binding</keyword>
<organism evidence="4 5">
    <name type="scientific">Canis lupus familiaris</name>
    <name type="common">Dog</name>
    <name type="synonym">Canis familiaris</name>
    <dbReference type="NCBI Taxonomy" id="9615"/>
    <lineage>
        <taxon>Eukaryota</taxon>
        <taxon>Metazoa</taxon>
        <taxon>Chordata</taxon>
        <taxon>Craniata</taxon>
        <taxon>Vertebrata</taxon>
        <taxon>Euteleostomi</taxon>
        <taxon>Mammalia</taxon>
        <taxon>Eutheria</taxon>
        <taxon>Laurasiatheria</taxon>
        <taxon>Carnivora</taxon>
        <taxon>Caniformia</taxon>
        <taxon>Canidae</taxon>
        <taxon>Canis</taxon>
    </lineage>
</organism>
<dbReference type="InterPro" id="IPR000900">
    <property type="entry name" value="Nebulin_repeat"/>
</dbReference>
<keyword evidence="1" id="KW-0677">Repeat</keyword>
<evidence type="ECO:0000313" key="5">
    <source>
        <dbReference type="Proteomes" id="UP000002254"/>
    </source>
</evidence>
<accession>A0A8P0TTF4</accession>
<dbReference type="PROSITE" id="PS51216">
    <property type="entry name" value="NEBULIN"/>
    <property type="match status" value="1"/>
</dbReference>
<feature type="compositionally biased region" description="Gly residues" evidence="3">
    <location>
        <begin position="214"/>
        <end position="224"/>
    </location>
</feature>
<dbReference type="AlphaFoldDB" id="A0A8P0TTF4"/>
<reference evidence="4" key="2">
    <citation type="submission" date="2025-08" db="UniProtKB">
        <authorList>
            <consortium name="Ensembl"/>
        </authorList>
    </citation>
    <scope>IDENTIFICATION</scope>
</reference>
<evidence type="ECO:0000256" key="2">
    <source>
        <dbReference type="ARBA" id="ARBA00023203"/>
    </source>
</evidence>
<feature type="compositionally biased region" description="Basic and acidic residues" evidence="3">
    <location>
        <begin position="382"/>
        <end position="393"/>
    </location>
</feature>
<evidence type="ECO:0000256" key="3">
    <source>
        <dbReference type="SAM" id="MobiDB-lite"/>
    </source>
</evidence>